<accession>A0AAF3EME7</accession>
<dbReference type="WBParaSite" id="MBELARI_LOCUS15220">
    <property type="protein sequence ID" value="MBELARI_LOCUS15220"/>
    <property type="gene ID" value="MBELARI_LOCUS15220"/>
</dbReference>
<keyword evidence="2" id="KW-1185">Reference proteome</keyword>
<keyword evidence="1" id="KW-0732">Signal</keyword>
<feature type="chain" id="PRO_5042271126" evidence="1">
    <location>
        <begin position="18"/>
        <end position="140"/>
    </location>
</feature>
<reference evidence="3" key="1">
    <citation type="submission" date="2024-02" db="UniProtKB">
        <authorList>
            <consortium name="WormBaseParasite"/>
        </authorList>
    </citation>
    <scope>IDENTIFICATION</scope>
</reference>
<proteinExistence type="predicted"/>
<sequence length="140" mass="16129">MVFGFSIFTTPLAVFFAATNIDLSLPIRLLAAAENSNKFIYVFTLFSTLICDPTENLLNCSIYYDITKSAFEYIAMFGLYDIAQYCQFIISLSRFLAISFNGAFFRYTLKFPLLQLIIPYVLRFDEKKRQDDTRRIAADA</sequence>
<evidence type="ECO:0000313" key="3">
    <source>
        <dbReference type="WBParaSite" id="MBELARI_LOCUS15220"/>
    </source>
</evidence>
<dbReference type="Proteomes" id="UP000887575">
    <property type="component" value="Unassembled WGS sequence"/>
</dbReference>
<feature type="signal peptide" evidence="1">
    <location>
        <begin position="1"/>
        <end position="17"/>
    </location>
</feature>
<dbReference type="AlphaFoldDB" id="A0AAF3EME7"/>
<protein>
    <submittedName>
        <fullName evidence="3">Uncharacterized protein</fullName>
    </submittedName>
</protein>
<name>A0AAF3EME7_9BILA</name>
<evidence type="ECO:0000256" key="1">
    <source>
        <dbReference type="SAM" id="SignalP"/>
    </source>
</evidence>
<organism evidence="2 3">
    <name type="scientific">Mesorhabditis belari</name>
    <dbReference type="NCBI Taxonomy" id="2138241"/>
    <lineage>
        <taxon>Eukaryota</taxon>
        <taxon>Metazoa</taxon>
        <taxon>Ecdysozoa</taxon>
        <taxon>Nematoda</taxon>
        <taxon>Chromadorea</taxon>
        <taxon>Rhabditida</taxon>
        <taxon>Rhabditina</taxon>
        <taxon>Rhabditomorpha</taxon>
        <taxon>Rhabditoidea</taxon>
        <taxon>Rhabditidae</taxon>
        <taxon>Mesorhabditinae</taxon>
        <taxon>Mesorhabditis</taxon>
    </lineage>
</organism>
<evidence type="ECO:0000313" key="2">
    <source>
        <dbReference type="Proteomes" id="UP000887575"/>
    </source>
</evidence>